<dbReference type="RefSeq" id="WP_108894185.1">
    <property type="nucleotide sequence ID" value="NZ_ONZF01000004.1"/>
</dbReference>
<name>A0A2R8BW17_9RHOB</name>
<dbReference type="InterPro" id="IPR029045">
    <property type="entry name" value="ClpP/crotonase-like_dom_sf"/>
</dbReference>
<keyword evidence="2" id="KW-0472">Membrane</keyword>
<dbReference type="Proteomes" id="UP000244912">
    <property type="component" value="Unassembled WGS sequence"/>
</dbReference>
<proteinExistence type="predicted"/>
<feature type="region of interest" description="Disordered" evidence="1">
    <location>
        <begin position="34"/>
        <end position="76"/>
    </location>
</feature>
<dbReference type="AlphaFoldDB" id="A0A2R8BW17"/>
<evidence type="ECO:0000313" key="3">
    <source>
        <dbReference type="EMBL" id="SPJ24348.1"/>
    </source>
</evidence>
<organism evidence="3 4">
    <name type="scientific">Palleronia abyssalis</name>
    <dbReference type="NCBI Taxonomy" id="1501240"/>
    <lineage>
        <taxon>Bacteria</taxon>
        <taxon>Pseudomonadati</taxon>
        <taxon>Pseudomonadota</taxon>
        <taxon>Alphaproteobacteria</taxon>
        <taxon>Rhodobacterales</taxon>
        <taxon>Roseobacteraceae</taxon>
        <taxon>Palleronia</taxon>
    </lineage>
</organism>
<reference evidence="3 4" key="1">
    <citation type="submission" date="2018-03" db="EMBL/GenBank/DDBJ databases">
        <authorList>
            <person name="Keele B.F."/>
        </authorList>
    </citation>
    <scope>NUCLEOTIDE SEQUENCE [LARGE SCALE GENOMIC DNA]</scope>
    <source>
        <strain evidence="3 4">CECT 8504</strain>
    </source>
</reference>
<sequence>MNVSSGLVIKGILGLQLAIGVALVAGDLSTGIPRFPTTTRAPDLDQPVRPGDQTRRFRPADLPSAPNRPFPPTPDMPDRLGLAEAELDGRRVIRMVGSIAMGDAERLPDLLAARFGGDDAPEALLIHSPGGSVDDALRLGRAVRDLGLRTEIAPGDVCLSACPYLFAGGVDRRVQDGGALGVHQHYFGENTVLPAFLAVEDIQRGQGQVMGYLDEMGLNPLLMQHALTTPPEAIYIFVPEELERYDIVTPPEGEAAASPT</sequence>
<dbReference type="SUPFAM" id="SSF52096">
    <property type="entry name" value="ClpP/crotonase"/>
    <property type="match status" value="1"/>
</dbReference>
<dbReference type="EMBL" id="ONZF01000004">
    <property type="protein sequence ID" value="SPJ24348.1"/>
    <property type="molecule type" value="Genomic_DNA"/>
</dbReference>
<evidence type="ECO:0000256" key="1">
    <source>
        <dbReference type="SAM" id="MobiDB-lite"/>
    </source>
</evidence>
<dbReference type="OrthoDB" id="5936191at2"/>
<evidence type="ECO:0008006" key="5">
    <source>
        <dbReference type="Google" id="ProtNLM"/>
    </source>
</evidence>
<keyword evidence="2" id="KW-1133">Transmembrane helix</keyword>
<evidence type="ECO:0000313" key="4">
    <source>
        <dbReference type="Proteomes" id="UP000244912"/>
    </source>
</evidence>
<evidence type="ECO:0000256" key="2">
    <source>
        <dbReference type="SAM" id="Phobius"/>
    </source>
</evidence>
<accession>A0A2R8BW17</accession>
<keyword evidence="4" id="KW-1185">Reference proteome</keyword>
<keyword evidence="2" id="KW-0812">Transmembrane</keyword>
<feature type="transmembrane region" description="Helical" evidence="2">
    <location>
        <begin position="7"/>
        <end position="26"/>
    </location>
</feature>
<dbReference type="Gene3D" id="3.90.226.10">
    <property type="entry name" value="2-enoyl-CoA Hydratase, Chain A, domain 1"/>
    <property type="match status" value="1"/>
</dbReference>
<protein>
    <recommendedName>
        <fullName evidence="5">Periplasmic protein-like protein</fullName>
    </recommendedName>
</protein>
<feature type="compositionally biased region" description="Pro residues" evidence="1">
    <location>
        <begin position="66"/>
        <end position="75"/>
    </location>
</feature>
<gene>
    <name evidence="3" type="ORF">PAA8504_02176</name>
</gene>